<evidence type="ECO:0008006" key="3">
    <source>
        <dbReference type="Google" id="ProtNLM"/>
    </source>
</evidence>
<proteinExistence type="predicted"/>
<organism evidence="1 2">
    <name type="scientific">Camelimonas fluminis</name>
    <dbReference type="NCBI Taxonomy" id="1576911"/>
    <lineage>
        <taxon>Bacteria</taxon>
        <taxon>Pseudomonadati</taxon>
        <taxon>Pseudomonadota</taxon>
        <taxon>Alphaproteobacteria</taxon>
        <taxon>Hyphomicrobiales</taxon>
        <taxon>Chelatococcaceae</taxon>
        <taxon>Camelimonas</taxon>
    </lineage>
</organism>
<name>A0ABV7UGK3_9HYPH</name>
<dbReference type="Gene3D" id="3.40.50.300">
    <property type="entry name" value="P-loop containing nucleotide triphosphate hydrolases"/>
    <property type="match status" value="1"/>
</dbReference>
<reference evidence="2" key="1">
    <citation type="journal article" date="2019" name="Int. J. Syst. Evol. Microbiol.">
        <title>The Global Catalogue of Microorganisms (GCM) 10K type strain sequencing project: providing services to taxonomists for standard genome sequencing and annotation.</title>
        <authorList>
            <consortium name="The Broad Institute Genomics Platform"/>
            <consortium name="The Broad Institute Genome Sequencing Center for Infectious Disease"/>
            <person name="Wu L."/>
            <person name="Ma J."/>
        </authorList>
    </citation>
    <scope>NUCLEOTIDE SEQUENCE [LARGE SCALE GENOMIC DNA]</scope>
    <source>
        <strain evidence="2">KCTC 42282</strain>
    </source>
</reference>
<sequence length="69" mass="7698">MVSFRCVNPIIIVDDLDKFGDSRVNGDPYSALSTLVENHSSRTLVDDYLGRPVDMSQISWIFTATETST</sequence>
<evidence type="ECO:0000313" key="1">
    <source>
        <dbReference type="EMBL" id="MFC3637292.1"/>
    </source>
</evidence>
<keyword evidence="2" id="KW-1185">Reference proteome</keyword>
<protein>
    <recommendedName>
        <fullName evidence="3">IstB-like ATP binding protein</fullName>
    </recommendedName>
</protein>
<evidence type="ECO:0000313" key="2">
    <source>
        <dbReference type="Proteomes" id="UP001595704"/>
    </source>
</evidence>
<dbReference type="Proteomes" id="UP001595704">
    <property type="component" value="Unassembled WGS sequence"/>
</dbReference>
<comment type="caution">
    <text evidence="1">The sequence shown here is derived from an EMBL/GenBank/DDBJ whole genome shotgun (WGS) entry which is preliminary data.</text>
</comment>
<gene>
    <name evidence="1" type="ORF">ACFONL_07830</name>
</gene>
<dbReference type="InterPro" id="IPR027417">
    <property type="entry name" value="P-loop_NTPase"/>
</dbReference>
<dbReference type="EMBL" id="JBHRYC010000033">
    <property type="protein sequence ID" value="MFC3637292.1"/>
    <property type="molecule type" value="Genomic_DNA"/>
</dbReference>
<dbReference type="RefSeq" id="WP_191321507.1">
    <property type="nucleotide sequence ID" value="NZ_BNCG01000101.1"/>
</dbReference>
<accession>A0ABV7UGK3</accession>